<feature type="transmembrane region" description="Helical" evidence="5">
    <location>
        <begin position="219"/>
        <end position="239"/>
    </location>
</feature>
<evidence type="ECO:0000256" key="1">
    <source>
        <dbReference type="ARBA" id="ARBA00004141"/>
    </source>
</evidence>
<dbReference type="InterPro" id="IPR050321">
    <property type="entry name" value="Glycosyltr_2/OpgH_subfam"/>
</dbReference>
<dbReference type="EMBL" id="WJBH02000260">
    <property type="protein sequence ID" value="KAI9549827.1"/>
    <property type="molecule type" value="Genomic_DNA"/>
</dbReference>
<accession>A0AAD5PKW5</accession>
<dbReference type="AlphaFoldDB" id="A0AAD5PKW5"/>
<keyword evidence="3" id="KW-0808">Transferase</keyword>
<evidence type="ECO:0000313" key="7">
    <source>
        <dbReference type="Proteomes" id="UP000820818"/>
    </source>
</evidence>
<comment type="subcellular location">
    <subcellularLocation>
        <location evidence="1">Membrane</location>
        <topology evidence="1">Multi-pass membrane protein</topology>
    </subcellularLocation>
</comment>
<dbReference type="GO" id="GO:0016757">
    <property type="term" value="F:glycosyltransferase activity"/>
    <property type="evidence" value="ECO:0007669"/>
    <property type="project" value="UniProtKB-KW"/>
</dbReference>
<dbReference type="PANTHER" id="PTHR43867:SF2">
    <property type="entry name" value="CELLULOSE SYNTHASE CATALYTIC SUBUNIT A [UDP-FORMING]"/>
    <property type="match status" value="1"/>
</dbReference>
<organism evidence="6 7">
    <name type="scientific">Daphnia sinensis</name>
    <dbReference type="NCBI Taxonomy" id="1820382"/>
    <lineage>
        <taxon>Eukaryota</taxon>
        <taxon>Metazoa</taxon>
        <taxon>Ecdysozoa</taxon>
        <taxon>Arthropoda</taxon>
        <taxon>Crustacea</taxon>
        <taxon>Branchiopoda</taxon>
        <taxon>Diplostraca</taxon>
        <taxon>Cladocera</taxon>
        <taxon>Anomopoda</taxon>
        <taxon>Daphniidae</taxon>
        <taxon>Daphnia</taxon>
        <taxon>Daphnia similis group</taxon>
    </lineage>
</organism>
<evidence type="ECO:0000313" key="6">
    <source>
        <dbReference type="EMBL" id="KAI9549827.1"/>
    </source>
</evidence>
<evidence type="ECO:0000256" key="4">
    <source>
        <dbReference type="ARBA" id="ARBA00022989"/>
    </source>
</evidence>
<evidence type="ECO:0000256" key="5">
    <source>
        <dbReference type="SAM" id="Phobius"/>
    </source>
</evidence>
<gene>
    <name evidence="6" type="ORF">GHT06_007537</name>
</gene>
<name>A0AAD5PKW5_9CRUS</name>
<keyword evidence="5" id="KW-0812">Transmembrane</keyword>
<proteinExistence type="predicted"/>
<evidence type="ECO:0000256" key="3">
    <source>
        <dbReference type="ARBA" id="ARBA00022679"/>
    </source>
</evidence>
<comment type="caution">
    <text evidence="6">The sequence shown here is derived from an EMBL/GenBank/DDBJ whole genome shotgun (WGS) entry which is preliminary data.</text>
</comment>
<reference evidence="6" key="1">
    <citation type="submission" date="2022-05" db="EMBL/GenBank/DDBJ databases">
        <title>A multi-omics perspective on studying reproductive biology in Daphnia sinensis.</title>
        <authorList>
            <person name="Jia J."/>
        </authorList>
    </citation>
    <scope>NUCLEOTIDE SEQUENCE</scope>
    <source>
        <strain evidence="6">WSL</strain>
    </source>
</reference>
<protein>
    <submittedName>
        <fullName evidence="6">Uncharacterized protein</fullName>
    </submittedName>
</protein>
<feature type="transmembrane region" description="Helical" evidence="5">
    <location>
        <begin position="251"/>
        <end position="274"/>
    </location>
</feature>
<dbReference type="GO" id="GO:0016020">
    <property type="term" value="C:membrane"/>
    <property type="evidence" value="ECO:0007669"/>
    <property type="project" value="UniProtKB-SubCell"/>
</dbReference>
<dbReference type="Proteomes" id="UP000820818">
    <property type="component" value="Unassembled WGS sequence"/>
</dbReference>
<dbReference type="SUPFAM" id="SSF141371">
    <property type="entry name" value="PilZ domain-like"/>
    <property type="match status" value="1"/>
</dbReference>
<dbReference type="PROSITE" id="PS51257">
    <property type="entry name" value="PROKAR_LIPOPROTEIN"/>
    <property type="match status" value="1"/>
</dbReference>
<keyword evidence="4 5" id="KW-1133">Transmembrane helix</keyword>
<keyword evidence="5" id="KW-0472">Membrane</keyword>
<keyword evidence="7" id="KW-1185">Reference proteome</keyword>
<sequence>MAASRDAWDASFLLRLVQHHAASGAGCSGRHPDRKHHRRPAHHLGHAAAPWLPHRVPERALSMGLAAESIEGFFVQRERWCRGAIQSLFLRWGPLGPGLTPMQRPAVFSRPAGSHSTLCACFCCSSRGLLLLGWMPLQFTNTGDLIRFQQLPLLAGLFLATRWLVGSHYIPLVSVPASIFASFRLAPTVLASLIQPFGKPFRVTPKGSMSVGGRQVDTVTLAPILLTLALTLLGLLINVTPELALVPFTEFFPIAVFWSGLNVLALALAALLCIEGPRLRREERFELKEPALLHWGDKSLPVLLVDASVDGFHLSADPAGSALPEASEGLRLVVQDVGEVPLQILRRWPGRLSGRFVPSQAAARRLDPQAVQR</sequence>
<evidence type="ECO:0000256" key="2">
    <source>
        <dbReference type="ARBA" id="ARBA00022676"/>
    </source>
</evidence>
<keyword evidence="2" id="KW-0328">Glycosyltransferase</keyword>
<dbReference type="PANTHER" id="PTHR43867">
    <property type="entry name" value="CELLULOSE SYNTHASE CATALYTIC SUBUNIT A [UDP-FORMING]"/>
    <property type="match status" value="1"/>
</dbReference>